<dbReference type="Gene3D" id="2.80.10.50">
    <property type="match status" value="1"/>
</dbReference>
<dbReference type="EMBL" id="BMHP01000001">
    <property type="protein sequence ID" value="GGD47975.1"/>
    <property type="molecule type" value="Genomic_DNA"/>
</dbReference>
<dbReference type="InterPro" id="IPR032480">
    <property type="entry name" value="DUF5057"/>
</dbReference>
<feature type="domain" description="BIG2" evidence="1">
    <location>
        <begin position="1576"/>
        <end position="1663"/>
    </location>
</feature>
<dbReference type="Gene3D" id="2.60.40.1080">
    <property type="match status" value="3"/>
</dbReference>
<reference evidence="2" key="1">
    <citation type="journal article" date="2014" name="Int. J. Syst. Evol. Microbiol.">
        <title>Complete genome sequence of Corynebacterium casei LMG S-19264T (=DSM 44701T), isolated from a smear-ripened cheese.</title>
        <authorList>
            <consortium name="US DOE Joint Genome Institute (JGI-PGF)"/>
            <person name="Walter F."/>
            <person name="Albersmeier A."/>
            <person name="Kalinowski J."/>
            <person name="Ruckert C."/>
        </authorList>
    </citation>
    <scope>NUCLEOTIDE SEQUENCE</scope>
    <source>
        <strain evidence="2">CGMCC 1.15178</strain>
    </source>
</reference>
<dbReference type="Pfam" id="PF02368">
    <property type="entry name" value="Big_2"/>
    <property type="match status" value="1"/>
</dbReference>
<accession>A0A916YKG3</accession>
<dbReference type="InterPro" id="IPR008999">
    <property type="entry name" value="Actin-crosslinking"/>
</dbReference>
<gene>
    <name evidence="2" type="ORF">GCM10010911_01900</name>
</gene>
<proteinExistence type="predicted"/>
<name>A0A916YKG3_9BACL</name>
<dbReference type="SUPFAM" id="SSF49373">
    <property type="entry name" value="Invasin/intimin cell-adhesion fragments"/>
    <property type="match status" value="2"/>
</dbReference>
<feature type="domain" description="BIG2" evidence="1">
    <location>
        <begin position="958"/>
        <end position="1038"/>
    </location>
</feature>
<dbReference type="InterPro" id="IPR008964">
    <property type="entry name" value="Invasin/intimin_cell_adhesion"/>
</dbReference>
<evidence type="ECO:0000313" key="3">
    <source>
        <dbReference type="Proteomes" id="UP000612456"/>
    </source>
</evidence>
<comment type="caution">
    <text evidence="2">The sequence shown here is derived from an EMBL/GenBank/DDBJ whole genome shotgun (WGS) entry which is preliminary data.</text>
</comment>
<organism evidence="2 3">
    <name type="scientific">Paenibacillus nasutitermitis</name>
    <dbReference type="NCBI Taxonomy" id="1652958"/>
    <lineage>
        <taxon>Bacteria</taxon>
        <taxon>Bacillati</taxon>
        <taxon>Bacillota</taxon>
        <taxon>Bacilli</taxon>
        <taxon>Bacillales</taxon>
        <taxon>Paenibacillaceae</taxon>
        <taxon>Paenibacillus</taxon>
    </lineage>
</organism>
<dbReference type="RefSeq" id="WP_188988260.1">
    <property type="nucleotide sequence ID" value="NZ_BMHP01000001.1"/>
</dbReference>
<dbReference type="Pfam" id="PF16480">
    <property type="entry name" value="DUF5057"/>
    <property type="match status" value="1"/>
</dbReference>
<dbReference type="InterPro" id="IPR003343">
    <property type="entry name" value="Big_2"/>
</dbReference>
<evidence type="ECO:0000313" key="2">
    <source>
        <dbReference type="EMBL" id="GGD47975.1"/>
    </source>
</evidence>
<sequence>MIMWAKKGILAFIVVCLSVSLSIVPASERNIANALGELSTVSVKSVNNSRFVSNDSGALTASKTSVSNLQQRFDLIPLASNQVALRSKANSKYLTLTSTSSKLIAATASSVGASETFTLVTNSDQTISLKASNGLYVSAANTTNASLLANSATFSGSATKFMTSVSITRILEITDTGASDLQGVLGPQGHMSIESISMKRFVALRGELDGRYDAIYIGKGQYNPQALGELTTDSARNSAHDTKSIMNDITTLKANEIIDSYINKGQLVIIYSDASSKSGLLYQGKSATQPVRAKLYNAFVKYSAGSSRNNVIFINQAGLTGLRATLASDNNSRILNQRPELVMKESPVDYTVNQSYLNETGDTLIYKFEIPNAHTFTAGNLTANLYIGVDQVLKFSADQIVASTTLSGASGEIAFQLPKGYSGLHYWKLEIVDQASKLKDSASGVIRFHDEVTAVRVLQVTPNNDLNSSLKKGSNLTQSYLRSADEYTIDIDVMNFDTFNSSGYKDLNGKYDMLIFGFRDSYNSSAGINDAAAQAVNRFIDTGQSVMFTHDTVYLSSGQTTNKWVQYFQATTGQIAPRTNIGLNAPKTSTETVKINDGLLTQFPFDISSSATKVATTHNQYYTLNLEDDNVVSWYNISGGTRDPDDSWNHYYTYSKGNVTYSGSGHIFTGGSQNDAFPDWEERLFVNTMYRAFIGSNHAPNVTVYTPAAYTQQQDNFIPSYHDISLSFMPEDLDLLDRKLSVIVNFKYNNQTYKKYESLSAQSGVSINETFTNPLPDGGDMIIEIIVTDKNGARTVKEIPVKVKTVSSNLQVSRAASGISARNLVERNAPITITYTAVPKPIAKSSMDSGGELVIKDISFQEKLPANLEITGLPGSVTRTGTLASGYTLNGSFSNIVYALDASGQFYQAPPLTFTVTAKAAATGNFTLNEANLTYKDVGQSIALRLPYNSLSFASYIKLTGLRINDAVITVDDPTTTDDDVKLLPEFEPRDATRNFTWSSSDPSIVKVNDNGTLTGMRPGRARITVTDSYSGLSAVSNITVIQSGLTLSGPTKVVVGGVIPITALLAKASNEDIDAGGLVWTVSSVSGSGEAQMTSTTGSSGNWTGQLKGVEPGSIQVKGEVTVQYRGTTSIKTYSKTMDARVLGKPSIEGSSRIMVGSSAPMTLQWPDGEPDSYTVAWSVGQAEGAFAGVSSTGTVTGKKKGSVQVAATIVTDTGYSFTVTREIDIVNPSLQITGPANVGTGDEINLQAAWTDAGRALGTVVWTSSDPAKAFLSGGNSSTQKLQGKQAGTVTVTAAAALDNGEIITATYEVTVVSRIASISGPDFIHKDNSSSFQLVWNGGAPAIKSVVWEQPSSFASVISKNDSGITLKAVSPGVLTLKAVITTNTGYVFTVAKSVAIDSLQLSAADTFIIGENPKPEVTAWWSGKVGLPASMSDKVIWNWTLGSDIASCVFEGSSCSLAASKKGTADIQAKVKWNDEIIASVGKPIYIVSPPVLKSDKNRIAKGASTMLGLFWPDGLEHIPADFTVVWSQVAAGATLTNGSSISEHILTGDDSSGDYEVTATITTASGFSIPVSTTVSVIDVSAPGKQTVGVNQSMELKELITIKPDHFSGEIKNTMVWTSGNEAIVRVDRNTGRLTGVKGGTSKITVQYKLDPADPVYLSKIIPVSVTDGDRY</sequence>
<protein>
    <recommendedName>
        <fullName evidence="1">BIG2 domain-containing protein</fullName>
    </recommendedName>
</protein>
<reference evidence="2" key="2">
    <citation type="submission" date="2020-09" db="EMBL/GenBank/DDBJ databases">
        <authorList>
            <person name="Sun Q."/>
            <person name="Zhou Y."/>
        </authorList>
    </citation>
    <scope>NUCLEOTIDE SEQUENCE</scope>
    <source>
        <strain evidence="2">CGMCC 1.15178</strain>
    </source>
</reference>
<dbReference type="Proteomes" id="UP000612456">
    <property type="component" value="Unassembled WGS sequence"/>
</dbReference>
<dbReference type="SMART" id="SM00635">
    <property type="entry name" value="BID_2"/>
    <property type="match status" value="2"/>
</dbReference>
<dbReference type="CDD" id="cd00257">
    <property type="entry name" value="beta-trefoil_FSCN-like"/>
    <property type="match status" value="1"/>
</dbReference>
<dbReference type="SUPFAM" id="SSF50405">
    <property type="entry name" value="Actin-crosslinking proteins"/>
    <property type="match status" value="1"/>
</dbReference>
<evidence type="ECO:0000259" key="1">
    <source>
        <dbReference type="SMART" id="SM00635"/>
    </source>
</evidence>
<keyword evidence="3" id="KW-1185">Reference proteome</keyword>